<comment type="catalytic activity">
    <reaction evidence="11">
        <text>[GlcNAc-(1-&gt;4)-Mur2Ac(oyl-L-Ala-gamma-D-Glu-L-Lys-D-Ala-D-Ala)](n)-di-trans,octa-cis-undecaprenyl diphosphate + beta-D-GlcNAc-(1-&gt;4)-Mur2Ac(oyl-L-Ala-gamma-D-Glu-L-Lys-D-Ala-D-Ala)-di-trans,octa-cis-undecaprenyl diphosphate = [GlcNAc-(1-&gt;4)-Mur2Ac(oyl-L-Ala-gamma-D-Glu-L-Lys-D-Ala-D-Ala)](n+1)-di-trans,octa-cis-undecaprenyl diphosphate + di-trans,octa-cis-undecaprenyl diphosphate + H(+)</text>
        <dbReference type="Rhea" id="RHEA:23708"/>
        <dbReference type="Rhea" id="RHEA-COMP:9602"/>
        <dbReference type="Rhea" id="RHEA-COMP:9603"/>
        <dbReference type="ChEBI" id="CHEBI:15378"/>
        <dbReference type="ChEBI" id="CHEBI:58405"/>
        <dbReference type="ChEBI" id="CHEBI:60033"/>
        <dbReference type="ChEBI" id="CHEBI:78435"/>
        <dbReference type="EC" id="2.4.99.28"/>
    </reaction>
</comment>
<dbReference type="InterPro" id="IPR011812">
    <property type="entry name" value="Pep_trsgly"/>
</dbReference>
<protein>
    <recommendedName>
        <fullName evidence="11">Biosynthetic peptidoglycan transglycosylase</fullName>
        <ecNumber evidence="11">2.4.99.28</ecNumber>
    </recommendedName>
    <alternativeName>
        <fullName evidence="11">Glycan polymerase</fullName>
    </alternativeName>
    <alternativeName>
        <fullName evidence="11">Peptidoglycan glycosyltransferase MtgA</fullName>
        <shortName evidence="11">PGT</shortName>
    </alternativeName>
</protein>
<accession>A0A9E9M1E1</accession>
<evidence type="ECO:0000256" key="8">
    <source>
        <dbReference type="ARBA" id="ARBA00022989"/>
    </source>
</evidence>
<evidence type="ECO:0000256" key="1">
    <source>
        <dbReference type="ARBA" id="ARBA00022475"/>
    </source>
</evidence>
<evidence type="ECO:0000256" key="7">
    <source>
        <dbReference type="ARBA" id="ARBA00022984"/>
    </source>
</evidence>
<dbReference type="KEGG" id="ovb:NB640_05260"/>
<dbReference type="EC" id="2.4.99.28" evidence="11"/>
<dbReference type="PANTHER" id="PTHR30400:SF0">
    <property type="entry name" value="BIOSYNTHETIC PEPTIDOGLYCAN TRANSGLYCOSYLASE"/>
    <property type="match status" value="1"/>
</dbReference>
<keyword evidence="6 11" id="KW-0133">Cell shape</keyword>
<dbReference type="InterPro" id="IPR023346">
    <property type="entry name" value="Lysozyme-like_dom_sf"/>
</dbReference>
<evidence type="ECO:0000256" key="5">
    <source>
        <dbReference type="ARBA" id="ARBA00022692"/>
    </source>
</evidence>
<dbReference type="InterPro" id="IPR036950">
    <property type="entry name" value="PBP_transglycosylase"/>
</dbReference>
<dbReference type="InterPro" id="IPR001264">
    <property type="entry name" value="Glyco_trans_51"/>
</dbReference>
<dbReference type="AlphaFoldDB" id="A0A9E9M1E1"/>
<dbReference type="GO" id="GO:0071555">
    <property type="term" value="P:cell wall organization"/>
    <property type="evidence" value="ECO:0007669"/>
    <property type="project" value="UniProtKB-KW"/>
</dbReference>
<evidence type="ECO:0000256" key="11">
    <source>
        <dbReference type="HAMAP-Rule" id="MF_00766"/>
    </source>
</evidence>
<dbReference type="GO" id="GO:0009252">
    <property type="term" value="P:peptidoglycan biosynthetic process"/>
    <property type="evidence" value="ECO:0007669"/>
    <property type="project" value="UniProtKB-UniRule"/>
</dbReference>
<evidence type="ECO:0000259" key="12">
    <source>
        <dbReference type="Pfam" id="PF00912"/>
    </source>
</evidence>
<name>A0A9E9M1E1_9BURK</name>
<dbReference type="PANTHER" id="PTHR30400">
    <property type="entry name" value="MONOFUNCTIONAL BIOSYNTHETIC PEPTIDOGLYCAN TRANSGLYCOSYLASE"/>
    <property type="match status" value="1"/>
</dbReference>
<keyword evidence="3 11" id="KW-0328">Glycosyltransferase</keyword>
<reference evidence="13" key="1">
    <citation type="journal article" date="2022" name="Front. Microbiol.">
        <title>New perspectives on an old grouping: The genomic and phenotypic variability of Oxalobacter formigenes and the implications for calcium oxalate stone prevention.</title>
        <authorList>
            <person name="Chmiel J.A."/>
            <person name="Carr C."/>
            <person name="Stuivenberg G.A."/>
            <person name="Venema R."/>
            <person name="Chanyi R.M."/>
            <person name="Al K.F."/>
            <person name="Giguere D."/>
            <person name="Say H."/>
            <person name="Akouris P.P."/>
            <person name="Dominguez Romero S.A."/>
            <person name="Kwong A."/>
            <person name="Tai V."/>
            <person name="Koval S.F."/>
            <person name="Razvi H."/>
            <person name="Bjazevic J."/>
            <person name="Burton J.P."/>
        </authorList>
    </citation>
    <scope>NUCLEOTIDE SEQUENCE</scope>
    <source>
        <strain evidence="13">WoOx3</strain>
    </source>
</reference>
<dbReference type="HAMAP" id="MF_00766">
    <property type="entry name" value="PGT_MtgA"/>
    <property type="match status" value="1"/>
</dbReference>
<keyword evidence="2 11" id="KW-0997">Cell inner membrane</keyword>
<dbReference type="EMBL" id="CP098242">
    <property type="protein sequence ID" value="WAW11043.1"/>
    <property type="molecule type" value="Genomic_DNA"/>
</dbReference>
<organism evidence="13 14">
    <name type="scientific">Oxalobacter vibrioformis</name>
    <dbReference type="NCBI Taxonomy" id="933080"/>
    <lineage>
        <taxon>Bacteria</taxon>
        <taxon>Pseudomonadati</taxon>
        <taxon>Pseudomonadota</taxon>
        <taxon>Betaproteobacteria</taxon>
        <taxon>Burkholderiales</taxon>
        <taxon>Oxalobacteraceae</taxon>
        <taxon>Oxalobacter</taxon>
    </lineage>
</organism>
<evidence type="ECO:0000256" key="4">
    <source>
        <dbReference type="ARBA" id="ARBA00022679"/>
    </source>
</evidence>
<evidence type="ECO:0000256" key="3">
    <source>
        <dbReference type="ARBA" id="ARBA00022676"/>
    </source>
</evidence>
<keyword evidence="8 11" id="KW-1133">Transmembrane helix</keyword>
<dbReference type="SUPFAM" id="SSF53955">
    <property type="entry name" value="Lysozyme-like"/>
    <property type="match status" value="1"/>
</dbReference>
<dbReference type="Proteomes" id="UP001156215">
    <property type="component" value="Chromosome"/>
</dbReference>
<keyword evidence="14" id="KW-1185">Reference proteome</keyword>
<dbReference type="GO" id="GO:0008360">
    <property type="term" value="P:regulation of cell shape"/>
    <property type="evidence" value="ECO:0007669"/>
    <property type="project" value="UniProtKB-KW"/>
</dbReference>
<dbReference type="RefSeq" id="WP_269310141.1">
    <property type="nucleotide sequence ID" value="NZ_CP098242.1"/>
</dbReference>
<feature type="transmembrane region" description="Helical" evidence="11">
    <location>
        <begin position="12"/>
        <end position="38"/>
    </location>
</feature>
<dbReference type="GO" id="GO:0005886">
    <property type="term" value="C:plasma membrane"/>
    <property type="evidence" value="ECO:0007669"/>
    <property type="project" value="UniProtKB-SubCell"/>
</dbReference>
<proteinExistence type="inferred from homology"/>
<evidence type="ECO:0000256" key="10">
    <source>
        <dbReference type="ARBA" id="ARBA00023316"/>
    </source>
</evidence>
<gene>
    <name evidence="11 13" type="primary">mtgA</name>
    <name evidence="13" type="ORF">NB640_05260</name>
</gene>
<dbReference type="GO" id="GO:0016763">
    <property type="term" value="F:pentosyltransferase activity"/>
    <property type="evidence" value="ECO:0007669"/>
    <property type="project" value="InterPro"/>
</dbReference>
<evidence type="ECO:0000313" key="13">
    <source>
        <dbReference type="EMBL" id="WAW11043.1"/>
    </source>
</evidence>
<evidence type="ECO:0000313" key="14">
    <source>
        <dbReference type="Proteomes" id="UP001156215"/>
    </source>
</evidence>
<comment type="function">
    <text evidence="11">Peptidoglycan polymerase that catalyzes glycan chain elongation from lipid-linked precursors.</text>
</comment>
<keyword evidence="10 11" id="KW-0961">Cell wall biogenesis/degradation</keyword>
<dbReference type="GO" id="GO:0008955">
    <property type="term" value="F:peptidoglycan glycosyltransferase activity"/>
    <property type="evidence" value="ECO:0007669"/>
    <property type="project" value="UniProtKB-UniRule"/>
</dbReference>
<evidence type="ECO:0000256" key="2">
    <source>
        <dbReference type="ARBA" id="ARBA00022519"/>
    </source>
</evidence>
<dbReference type="Pfam" id="PF00912">
    <property type="entry name" value="Transgly"/>
    <property type="match status" value="1"/>
</dbReference>
<dbReference type="Gene3D" id="1.10.3810.10">
    <property type="entry name" value="Biosynthetic peptidoglycan transglycosylase-like"/>
    <property type="match status" value="1"/>
</dbReference>
<keyword evidence="7 11" id="KW-0573">Peptidoglycan synthesis</keyword>
<keyword evidence="1 11" id="KW-1003">Cell membrane</keyword>
<dbReference type="NCBIfam" id="TIGR02070">
    <property type="entry name" value="mono_pep_trsgly"/>
    <property type="match status" value="1"/>
</dbReference>
<feature type="domain" description="Glycosyl transferase family 51" evidence="12">
    <location>
        <begin position="62"/>
        <end position="229"/>
    </location>
</feature>
<evidence type="ECO:0000256" key="6">
    <source>
        <dbReference type="ARBA" id="ARBA00022960"/>
    </source>
</evidence>
<dbReference type="GO" id="GO:0009274">
    <property type="term" value="C:peptidoglycan-based cell wall"/>
    <property type="evidence" value="ECO:0007669"/>
    <property type="project" value="InterPro"/>
</dbReference>
<comment type="subcellular location">
    <subcellularLocation>
        <location evidence="11">Cell inner membrane</location>
        <topology evidence="11">Single-pass membrane protein</topology>
    </subcellularLocation>
</comment>
<comment type="similarity">
    <text evidence="11">Belongs to the glycosyltransferase 51 family.</text>
</comment>
<keyword evidence="9 11" id="KW-0472">Membrane</keyword>
<evidence type="ECO:0000256" key="9">
    <source>
        <dbReference type="ARBA" id="ARBA00023136"/>
    </source>
</evidence>
<comment type="pathway">
    <text evidence="11">Cell wall biogenesis; peptidoglycan biosynthesis.</text>
</comment>
<keyword evidence="4 11" id="KW-0808">Transferase</keyword>
<sequence>MKSFFVWVKKYRYWILLAPVAFFSLIQLYYFCQIAWWVKFNPESTSFMRQQLAVLRKNNPKAELKHKWVPYNQISRNLKRAIIASEDANFSAHEGVDWEALMRAYEKNLKKGKVVAGGSTITQQLAKNLFLSGSRSYFRKVQELIITYMLEFLMDKERIFEIYLNVVEFGRGVFGAEAAARHYYGVSAAGLGPEQAARLAVMLPNPRYYGTLRDSSYLAQRTQIILRRMGSAALPKKPLPPPKKAVSGRKK</sequence>
<keyword evidence="5 11" id="KW-0812">Transmembrane</keyword>